<accession>A0A8T2S302</accession>
<name>A0A8T2S302_CERRI</name>
<gene>
    <name evidence="1" type="ORF">KP509_22G002400</name>
</gene>
<sequence>MICYHSSLWRFLSMYMYSPCIDLRCCSKKLADLFTFAYQSVTAHSHSQASMEGNSIL</sequence>
<dbReference type="Proteomes" id="UP000825935">
    <property type="component" value="Chromosome 22"/>
</dbReference>
<evidence type="ECO:0000313" key="1">
    <source>
        <dbReference type="EMBL" id="KAH7306228.1"/>
    </source>
</evidence>
<dbReference type="AlphaFoldDB" id="A0A8T2S302"/>
<organism evidence="1 2">
    <name type="scientific">Ceratopteris richardii</name>
    <name type="common">Triangle waterfern</name>
    <dbReference type="NCBI Taxonomy" id="49495"/>
    <lineage>
        <taxon>Eukaryota</taxon>
        <taxon>Viridiplantae</taxon>
        <taxon>Streptophyta</taxon>
        <taxon>Embryophyta</taxon>
        <taxon>Tracheophyta</taxon>
        <taxon>Polypodiopsida</taxon>
        <taxon>Polypodiidae</taxon>
        <taxon>Polypodiales</taxon>
        <taxon>Pteridineae</taxon>
        <taxon>Pteridaceae</taxon>
        <taxon>Parkerioideae</taxon>
        <taxon>Ceratopteris</taxon>
    </lineage>
</organism>
<evidence type="ECO:0000313" key="2">
    <source>
        <dbReference type="Proteomes" id="UP000825935"/>
    </source>
</evidence>
<protein>
    <submittedName>
        <fullName evidence="1">Uncharacterized protein</fullName>
    </submittedName>
</protein>
<dbReference type="EMBL" id="CM035427">
    <property type="protein sequence ID" value="KAH7306228.1"/>
    <property type="molecule type" value="Genomic_DNA"/>
</dbReference>
<keyword evidence="2" id="KW-1185">Reference proteome</keyword>
<comment type="caution">
    <text evidence="1">The sequence shown here is derived from an EMBL/GenBank/DDBJ whole genome shotgun (WGS) entry which is preliminary data.</text>
</comment>
<proteinExistence type="predicted"/>
<reference evidence="1" key="1">
    <citation type="submission" date="2021-08" db="EMBL/GenBank/DDBJ databases">
        <title>WGS assembly of Ceratopteris richardii.</title>
        <authorList>
            <person name="Marchant D.B."/>
            <person name="Chen G."/>
            <person name="Jenkins J."/>
            <person name="Shu S."/>
            <person name="Leebens-Mack J."/>
            <person name="Grimwood J."/>
            <person name="Schmutz J."/>
            <person name="Soltis P."/>
            <person name="Soltis D."/>
            <person name="Chen Z.-H."/>
        </authorList>
    </citation>
    <scope>NUCLEOTIDE SEQUENCE</scope>
    <source>
        <strain evidence="1">Whitten #5841</strain>
        <tissue evidence="1">Leaf</tissue>
    </source>
</reference>